<dbReference type="Proteomes" id="UP001173578">
    <property type="component" value="Unassembled WGS sequence"/>
</dbReference>
<feature type="chain" id="PRO_5043767762" evidence="1">
    <location>
        <begin position="23"/>
        <end position="288"/>
    </location>
</feature>
<keyword evidence="1" id="KW-0732">Signal</keyword>
<evidence type="ECO:0000313" key="2">
    <source>
        <dbReference type="EMBL" id="MDM1550605.1"/>
    </source>
</evidence>
<evidence type="ECO:0000256" key="1">
    <source>
        <dbReference type="SAM" id="SignalP"/>
    </source>
</evidence>
<reference evidence="2" key="2">
    <citation type="journal article" date="2022" name="Sci. Total Environ.">
        <title>Prevalence, transmission, and molecular epidemiology of tet(X)-positive bacteria among humans, animals, and environmental niches in China: An epidemiological, and genomic-based study.</title>
        <authorList>
            <person name="Dong N."/>
            <person name="Zeng Y."/>
            <person name="Cai C."/>
            <person name="Sun C."/>
            <person name="Lu J."/>
            <person name="Liu C."/>
            <person name="Zhou H."/>
            <person name="Sun Q."/>
            <person name="Shu L."/>
            <person name="Wang H."/>
            <person name="Wang Y."/>
            <person name="Wang S."/>
            <person name="Wu C."/>
            <person name="Chan E.W."/>
            <person name="Chen G."/>
            <person name="Shen Z."/>
            <person name="Chen S."/>
            <person name="Zhang R."/>
        </authorList>
    </citation>
    <scope>NUCLEOTIDE SEQUENCE</scope>
    <source>
        <strain evidence="2">210</strain>
    </source>
</reference>
<comment type="caution">
    <text evidence="2">The sequence shown here is derived from an EMBL/GenBank/DDBJ whole genome shotgun (WGS) entry which is preliminary data.</text>
</comment>
<evidence type="ECO:0000313" key="3">
    <source>
        <dbReference type="Proteomes" id="UP001173578"/>
    </source>
</evidence>
<gene>
    <name evidence="2" type="ORF">HX095_05200</name>
</gene>
<reference evidence="2" key="1">
    <citation type="submission" date="2020-06" db="EMBL/GenBank/DDBJ databases">
        <authorList>
            <person name="Dong N."/>
        </authorList>
    </citation>
    <scope>NUCLEOTIDE SEQUENCE</scope>
    <source>
        <strain evidence="2">210</strain>
    </source>
</reference>
<organism evidence="2 3">
    <name type="scientific">Empedobacter falsenii</name>
    <dbReference type="NCBI Taxonomy" id="343874"/>
    <lineage>
        <taxon>Bacteria</taxon>
        <taxon>Pseudomonadati</taxon>
        <taxon>Bacteroidota</taxon>
        <taxon>Flavobacteriia</taxon>
        <taxon>Flavobacteriales</taxon>
        <taxon>Weeksellaceae</taxon>
        <taxon>Empedobacter</taxon>
    </lineage>
</organism>
<proteinExistence type="predicted"/>
<dbReference type="AlphaFoldDB" id="A0AAW7DIU9"/>
<protein>
    <submittedName>
        <fullName evidence="2">Outer membrane beta-barrel protein</fullName>
    </submittedName>
</protein>
<feature type="signal peptide" evidence="1">
    <location>
        <begin position="1"/>
        <end position="22"/>
    </location>
</feature>
<accession>A0AAW7DIU9</accession>
<name>A0AAW7DIU9_9FLAO</name>
<dbReference type="RefSeq" id="WP_286485292.1">
    <property type="nucleotide sequence ID" value="NZ_JACALR010000002.1"/>
</dbReference>
<dbReference type="EMBL" id="JACALR010000002">
    <property type="protein sequence ID" value="MDM1550605.1"/>
    <property type="molecule type" value="Genomic_DNA"/>
</dbReference>
<sequence length="288" mass="32255">MKLFKISLSLCLIIQGISLSKAQEISVLSNIGFQGLDFTVSKGLNEIKIGGRVGVGYTYFIDNHFGIVTGAEVGIYRNSSTLEDQLFTSYEVDSENDAFEYRIKTKGYEEQSHFYAGSIPLMFQYRTAGETQFYINGGGRIYIPFSQKTKITAEELKMSGYYADTNVVLEDMSNFGFVTLKNWKGETEPKLDIGFGLSGEMGLSFNFSDRVRLYTGVYVDYGLNEMHKSNLGLDKSLINYNDKEYNKNAANGILDTSTLVDKANLLGYGIQLRLGFGAYRSRNCFCSK</sequence>